<dbReference type="GO" id="GO:0030261">
    <property type="term" value="P:chromosome condensation"/>
    <property type="evidence" value="ECO:0007669"/>
    <property type="project" value="UniProtKB-KW"/>
</dbReference>
<dbReference type="GO" id="GO:0005829">
    <property type="term" value="C:cytosol"/>
    <property type="evidence" value="ECO:0007669"/>
    <property type="project" value="TreeGrafter"/>
</dbReference>
<gene>
    <name evidence="5" type="ORF">FJZ47_09940</name>
</gene>
<evidence type="ECO:0000256" key="4">
    <source>
        <dbReference type="RuleBase" id="RU003939"/>
    </source>
</evidence>
<organism evidence="5 6">
    <name type="scientific">Tectimicrobiota bacterium</name>
    <dbReference type="NCBI Taxonomy" id="2528274"/>
    <lineage>
        <taxon>Bacteria</taxon>
        <taxon>Pseudomonadati</taxon>
        <taxon>Nitrospinota/Tectimicrobiota group</taxon>
        <taxon>Candidatus Tectimicrobiota</taxon>
    </lineage>
</organism>
<dbReference type="InterPro" id="IPR020816">
    <property type="entry name" value="Histone-like_DNA-bd_CS"/>
</dbReference>
<dbReference type="PANTHER" id="PTHR33175">
    <property type="entry name" value="DNA-BINDING PROTEIN HU"/>
    <property type="match status" value="1"/>
</dbReference>
<dbReference type="PROSITE" id="PS00045">
    <property type="entry name" value="HISTONE_LIKE"/>
    <property type="match status" value="1"/>
</dbReference>
<evidence type="ECO:0000256" key="3">
    <source>
        <dbReference type="ARBA" id="ARBA00023125"/>
    </source>
</evidence>
<accession>A0A937W2R3</accession>
<name>A0A937W2R3_UNCTE</name>
<dbReference type="GO" id="GO:0003677">
    <property type="term" value="F:DNA binding"/>
    <property type="evidence" value="ECO:0007669"/>
    <property type="project" value="UniProtKB-KW"/>
</dbReference>
<evidence type="ECO:0000256" key="1">
    <source>
        <dbReference type="ARBA" id="ARBA00010529"/>
    </source>
</evidence>
<dbReference type="GO" id="GO:0030527">
    <property type="term" value="F:structural constituent of chromatin"/>
    <property type="evidence" value="ECO:0007669"/>
    <property type="project" value="InterPro"/>
</dbReference>
<dbReference type="InterPro" id="IPR010992">
    <property type="entry name" value="IHF-like_DNA-bd_dom_sf"/>
</dbReference>
<reference evidence="5" key="1">
    <citation type="submission" date="2019-03" db="EMBL/GenBank/DDBJ databases">
        <title>Lake Tanganyika Metagenome-Assembled Genomes (MAGs).</title>
        <authorList>
            <person name="Tran P."/>
        </authorList>
    </citation>
    <scope>NUCLEOTIDE SEQUENCE</scope>
    <source>
        <strain evidence="5">K_DeepCast_65m_m2_066</strain>
    </source>
</reference>
<evidence type="ECO:0000313" key="6">
    <source>
        <dbReference type="Proteomes" id="UP000712673"/>
    </source>
</evidence>
<dbReference type="SMART" id="SM00411">
    <property type="entry name" value="BHL"/>
    <property type="match status" value="1"/>
</dbReference>
<dbReference type="InterPro" id="IPR000119">
    <property type="entry name" value="Hist_DNA-bd"/>
</dbReference>
<proteinExistence type="inferred from homology"/>
<dbReference type="PRINTS" id="PR01727">
    <property type="entry name" value="DNABINDINGHU"/>
</dbReference>
<dbReference type="Pfam" id="PF00216">
    <property type="entry name" value="Bac_DNA_binding"/>
    <property type="match status" value="1"/>
</dbReference>
<dbReference type="Gene3D" id="4.10.520.10">
    <property type="entry name" value="IHF-like DNA-binding proteins"/>
    <property type="match status" value="1"/>
</dbReference>
<evidence type="ECO:0000256" key="2">
    <source>
        <dbReference type="ARBA" id="ARBA00023067"/>
    </source>
</evidence>
<comment type="similarity">
    <text evidence="1 4">Belongs to the bacterial histone-like protein family.</text>
</comment>
<protein>
    <submittedName>
        <fullName evidence="5">HU family DNA-binding protein</fullName>
    </submittedName>
</protein>
<keyword evidence="2" id="KW-0226">DNA condensation</keyword>
<evidence type="ECO:0000313" key="5">
    <source>
        <dbReference type="EMBL" id="MBM3224110.1"/>
    </source>
</evidence>
<dbReference type="CDD" id="cd13831">
    <property type="entry name" value="HU"/>
    <property type="match status" value="1"/>
</dbReference>
<keyword evidence="3 5" id="KW-0238">DNA-binding</keyword>
<dbReference type="SUPFAM" id="SSF47729">
    <property type="entry name" value="IHF-like DNA-binding proteins"/>
    <property type="match status" value="1"/>
</dbReference>
<dbReference type="PANTHER" id="PTHR33175:SF3">
    <property type="entry name" value="DNA-BINDING PROTEIN HU-BETA"/>
    <property type="match status" value="1"/>
</dbReference>
<dbReference type="EMBL" id="VGLS01000260">
    <property type="protein sequence ID" value="MBM3224110.1"/>
    <property type="molecule type" value="Genomic_DNA"/>
</dbReference>
<comment type="caution">
    <text evidence="5">The sequence shown here is derived from an EMBL/GenBank/DDBJ whole genome shotgun (WGS) entry which is preliminary data.</text>
</comment>
<dbReference type="AlphaFoldDB" id="A0A937W2R3"/>
<dbReference type="Proteomes" id="UP000712673">
    <property type="component" value="Unassembled WGS sequence"/>
</dbReference>
<sequence>MTKAEFIDQVVKASEGTDLTKKAAGEFIDGIFSIVGKAIKKDGRFSYPGFGTFTMKKRAARKGRNPRTGTEIRIKASKTVGFKPAPSLKKAL</sequence>